<dbReference type="InterPro" id="IPR011051">
    <property type="entry name" value="RmlC_Cupin_sf"/>
</dbReference>
<name>A0A0F9IWE8_9ZZZZ</name>
<dbReference type="CDD" id="cd02209">
    <property type="entry name" value="cupin_XRE_C"/>
    <property type="match status" value="1"/>
</dbReference>
<dbReference type="InterPro" id="IPR014710">
    <property type="entry name" value="RmlC-like_jellyroll"/>
</dbReference>
<evidence type="ECO:0000259" key="3">
    <source>
        <dbReference type="PROSITE" id="PS50943"/>
    </source>
</evidence>
<dbReference type="PROSITE" id="PS50943">
    <property type="entry name" value="HTH_CROC1"/>
    <property type="match status" value="1"/>
</dbReference>
<dbReference type="GO" id="GO:0003677">
    <property type="term" value="F:DNA binding"/>
    <property type="evidence" value="ECO:0007669"/>
    <property type="project" value="UniProtKB-KW"/>
</dbReference>
<dbReference type="InterPro" id="IPR010982">
    <property type="entry name" value="Lambda_DNA-bd_dom_sf"/>
</dbReference>
<protein>
    <recommendedName>
        <fullName evidence="3">HTH cro/C1-type domain-containing protein</fullName>
    </recommendedName>
</protein>
<sequence length="214" mass="23876">MEDVTRGQENRRRQAGAAEVANDSRSRGNARRSEAFRLGARIRAVRKERGLTLDVLGQLAGVTRSFLSQVENDISAPSIETLRKIARALGTPVFALVEDHRDHRKVVRKQDRKRIRAPHSPVEYELLSPDLRRNMEVIMMELEPGQASSPVPVGHRGEECATILGGKARVQVGDEYFDLEEGDTIYFDSGVPHRVLNPGTTPMRLISTITPPSF</sequence>
<evidence type="ECO:0000256" key="1">
    <source>
        <dbReference type="ARBA" id="ARBA00023125"/>
    </source>
</evidence>
<evidence type="ECO:0000313" key="4">
    <source>
        <dbReference type="EMBL" id="KKM24369.1"/>
    </source>
</evidence>
<dbReference type="SUPFAM" id="SSF51182">
    <property type="entry name" value="RmlC-like cupins"/>
    <property type="match status" value="1"/>
</dbReference>
<evidence type="ECO:0000256" key="2">
    <source>
        <dbReference type="SAM" id="MobiDB-lite"/>
    </source>
</evidence>
<dbReference type="SMART" id="SM00530">
    <property type="entry name" value="HTH_XRE"/>
    <property type="match status" value="1"/>
</dbReference>
<accession>A0A0F9IWE8</accession>
<dbReference type="AlphaFoldDB" id="A0A0F9IWE8"/>
<comment type="caution">
    <text evidence="4">The sequence shown here is derived from an EMBL/GenBank/DDBJ whole genome shotgun (WGS) entry which is preliminary data.</text>
</comment>
<dbReference type="Gene3D" id="2.60.120.10">
    <property type="entry name" value="Jelly Rolls"/>
    <property type="match status" value="1"/>
</dbReference>
<dbReference type="SUPFAM" id="SSF47413">
    <property type="entry name" value="lambda repressor-like DNA-binding domains"/>
    <property type="match status" value="1"/>
</dbReference>
<feature type="compositionally biased region" description="Basic and acidic residues" evidence="2">
    <location>
        <begin position="1"/>
        <end position="12"/>
    </location>
</feature>
<dbReference type="EMBL" id="LAZR01012939">
    <property type="protein sequence ID" value="KKM24369.1"/>
    <property type="molecule type" value="Genomic_DNA"/>
</dbReference>
<dbReference type="Pfam" id="PF07883">
    <property type="entry name" value="Cupin_2"/>
    <property type="match status" value="1"/>
</dbReference>
<gene>
    <name evidence="4" type="ORF">LCGC14_1605780</name>
</gene>
<keyword evidence="1" id="KW-0238">DNA-binding</keyword>
<dbReference type="CDD" id="cd00093">
    <property type="entry name" value="HTH_XRE"/>
    <property type="match status" value="1"/>
</dbReference>
<dbReference type="InterPro" id="IPR001387">
    <property type="entry name" value="Cro/C1-type_HTH"/>
</dbReference>
<dbReference type="PANTHER" id="PTHR46797">
    <property type="entry name" value="HTH-TYPE TRANSCRIPTIONAL REGULATOR"/>
    <property type="match status" value="1"/>
</dbReference>
<dbReference type="GO" id="GO:0003700">
    <property type="term" value="F:DNA-binding transcription factor activity"/>
    <property type="evidence" value="ECO:0007669"/>
    <property type="project" value="TreeGrafter"/>
</dbReference>
<feature type="domain" description="HTH cro/C1-type" evidence="3">
    <location>
        <begin position="42"/>
        <end position="96"/>
    </location>
</feature>
<dbReference type="InterPro" id="IPR050807">
    <property type="entry name" value="TransReg_Diox_bact_type"/>
</dbReference>
<dbReference type="Pfam" id="PF01381">
    <property type="entry name" value="HTH_3"/>
    <property type="match status" value="1"/>
</dbReference>
<proteinExistence type="predicted"/>
<dbReference type="PANTHER" id="PTHR46797:SF1">
    <property type="entry name" value="METHYLPHOSPHONATE SYNTHASE"/>
    <property type="match status" value="1"/>
</dbReference>
<feature type="compositionally biased region" description="Basic and acidic residues" evidence="2">
    <location>
        <begin position="22"/>
        <end position="32"/>
    </location>
</feature>
<dbReference type="InterPro" id="IPR013096">
    <property type="entry name" value="Cupin_2"/>
</dbReference>
<feature type="region of interest" description="Disordered" evidence="2">
    <location>
        <begin position="1"/>
        <end position="32"/>
    </location>
</feature>
<reference evidence="4" key="1">
    <citation type="journal article" date="2015" name="Nature">
        <title>Complex archaea that bridge the gap between prokaryotes and eukaryotes.</title>
        <authorList>
            <person name="Spang A."/>
            <person name="Saw J.H."/>
            <person name="Jorgensen S.L."/>
            <person name="Zaremba-Niedzwiedzka K."/>
            <person name="Martijn J."/>
            <person name="Lind A.E."/>
            <person name="van Eijk R."/>
            <person name="Schleper C."/>
            <person name="Guy L."/>
            <person name="Ettema T.J."/>
        </authorList>
    </citation>
    <scope>NUCLEOTIDE SEQUENCE</scope>
</reference>
<dbReference type="GO" id="GO:0005829">
    <property type="term" value="C:cytosol"/>
    <property type="evidence" value="ECO:0007669"/>
    <property type="project" value="TreeGrafter"/>
</dbReference>
<organism evidence="4">
    <name type="scientific">marine sediment metagenome</name>
    <dbReference type="NCBI Taxonomy" id="412755"/>
    <lineage>
        <taxon>unclassified sequences</taxon>
        <taxon>metagenomes</taxon>
        <taxon>ecological metagenomes</taxon>
    </lineage>
</organism>
<dbReference type="Gene3D" id="1.10.260.40">
    <property type="entry name" value="lambda repressor-like DNA-binding domains"/>
    <property type="match status" value="1"/>
</dbReference>